<dbReference type="Proteomes" id="UP001139353">
    <property type="component" value="Unassembled WGS sequence"/>
</dbReference>
<dbReference type="NCBIfam" id="TIGR01683">
    <property type="entry name" value="thiS"/>
    <property type="match status" value="1"/>
</dbReference>
<dbReference type="InterPro" id="IPR016155">
    <property type="entry name" value="Mopterin_synth/thiamin_S_b"/>
</dbReference>
<comment type="caution">
    <text evidence="1">The sequence shown here is derived from an EMBL/GenBank/DDBJ whole genome shotgun (WGS) entry which is preliminary data.</text>
</comment>
<dbReference type="AlphaFoldDB" id="A0A9X1YER3"/>
<dbReference type="Pfam" id="PF02597">
    <property type="entry name" value="ThiS"/>
    <property type="match status" value="1"/>
</dbReference>
<evidence type="ECO:0000313" key="1">
    <source>
        <dbReference type="EMBL" id="MCK9684668.1"/>
    </source>
</evidence>
<dbReference type="CDD" id="cd00565">
    <property type="entry name" value="Ubl_ThiS"/>
    <property type="match status" value="1"/>
</dbReference>
<dbReference type="SUPFAM" id="SSF54285">
    <property type="entry name" value="MoaD/ThiS"/>
    <property type="match status" value="1"/>
</dbReference>
<sequence length="81" mass="8634">MHEGDDVSAPVRTRPANVLVNGEPHAWRLGLTVADVLAERGSDDDSVATAVNTRFVPRAARADTPLWPDDRVVVFSAIVGG</sequence>
<evidence type="ECO:0000313" key="2">
    <source>
        <dbReference type="Proteomes" id="UP001139353"/>
    </source>
</evidence>
<dbReference type="EMBL" id="JAJLJH010000001">
    <property type="protein sequence ID" value="MCK9684668.1"/>
    <property type="molecule type" value="Genomic_DNA"/>
</dbReference>
<proteinExistence type="predicted"/>
<dbReference type="PANTHER" id="PTHR34472">
    <property type="entry name" value="SULFUR CARRIER PROTEIN THIS"/>
    <property type="match status" value="1"/>
</dbReference>
<gene>
    <name evidence="1" type="primary">thiS</name>
    <name evidence="1" type="ORF">LPC04_02990</name>
</gene>
<dbReference type="PANTHER" id="PTHR34472:SF1">
    <property type="entry name" value="SULFUR CARRIER PROTEIN THIS"/>
    <property type="match status" value="1"/>
</dbReference>
<keyword evidence="2" id="KW-1185">Reference proteome</keyword>
<dbReference type="InterPro" id="IPR012675">
    <property type="entry name" value="Beta-grasp_dom_sf"/>
</dbReference>
<dbReference type="Gene3D" id="3.10.20.30">
    <property type="match status" value="1"/>
</dbReference>
<accession>A0A9X1YER3</accession>
<reference evidence="1" key="1">
    <citation type="submission" date="2021-11" db="EMBL/GenBank/DDBJ databases">
        <title>BS-T2-15 a new species belonging to the Comamonadaceae family isolated from the soil of a French oak forest.</title>
        <authorList>
            <person name="Mieszkin S."/>
            <person name="Alain K."/>
        </authorList>
    </citation>
    <scope>NUCLEOTIDE SEQUENCE</scope>
    <source>
        <strain evidence="1">BS-T2-15</strain>
    </source>
</reference>
<dbReference type="InterPro" id="IPR003749">
    <property type="entry name" value="ThiS/MoaD-like"/>
</dbReference>
<dbReference type="InterPro" id="IPR010035">
    <property type="entry name" value="Thi_S"/>
</dbReference>
<name>A0A9X1YER3_9BURK</name>
<protein>
    <submittedName>
        <fullName evidence="1">Sulfur carrier protein ThiS</fullName>
    </submittedName>
</protein>
<organism evidence="1 2">
    <name type="scientific">Scleromatobacter humisilvae</name>
    <dbReference type="NCBI Taxonomy" id="2897159"/>
    <lineage>
        <taxon>Bacteria</taxon>
        <taxon>Pseudomonadati</taxon>
        <taxon>Pseudomonadota</taxon>
        <taxon>Betaproteobacteria</taxon>
        <taxon>Burkholderiales</taxon>
        <taxon>Sphaerotilaceae</taxon>
        <taxon>Scleromatobacter</taxon>
    </lineage>
</organism>
<dbReference type="RefSeq" id="WP_275680695.1">
    <property type="nucleotide sequence ID" value="NZ_JAJLJH010000001.1"/>
</dbReference>